<keyword evidence="1" id="KW-0378">Hydrolase</keyword>
<proteinExistence type="predicted"/>
<dbReference type="InterPro" id="IPR017482">
    <property type="entry name" value="Lambda-type_endonuclease"/>
</dbReference>
<dbReference type="NCBIfam" id="TIGR03033">
    <property type="entry name" value="phage_rel_nuc"/>
    <property type="match status" value="1"/>
</dbReference>
<accession>A0ABW8SNY6</accession>
<dbReference type="InterPro" id="IPR051703">
    <property type="entry name" value="NF-kappa-B_Signaling_Reg"/>
</dbReference>
<evidence type="ECO:0000313" key="4">
    <source>
        <dbReference type="EMBL" id="MFL0197794.1"/>
    </source>
</evidence>
<dbReference type="EMBL" id="JBJHZX010000037">
    <property type="protein sequence ID" value="MFL0197794.1"/>
    <property type="molecule type" value="Genomic_DNA"/>
</dbReference>
<evidence type="ECO:0000259" key="3">
    <source>
        <dbReference type="Pfam" id="PF09588"/>
    </source>
</evidence>
<feature type="coiled-coil region" evidence="2">
    <location>
        <begin position="234"/>
        <end position="261"/>
    </location>
</feature>
<protein>
    <submittedName>
        <fullName evidence="4">YqaJ viral recombinase family protein</fullName>
    </submittedName>
</protein>
<keyword evidence="5" id="KW-1185">Reference proteome</keyword>
<keyword evidence="2" id="KW-0175">Coiled coil</keyword>
<dbReference type="PANTHER" id="PTHR46609:SF6">
    <property type="entry name" value="EXONUCLEASE, PHAGE-TYPE_RECB, C-TERMINAL DOMAIN-CONTAINING PROTEIN-RELATED"/>
    <property type="match status" value="1"/>
</dbReference>
<dbReference type="PANTHER" id="PTHR46609">
    <property type="entry name" value="EXONUCLEASE, PHAGE-TYPE/RECB, C-TERMINAL DOMAIN-CONTAINING PROTEIN"/>
    <property type="match status" value="1"/>
</dbReference>
<comment type="caution">
    <text evidence="4">The sequence shown here is derived from an EMBL/GenBank/DDBJ whole genome shotgun (WGS) entry which is preliminary data.</text>
</comment>
<dbReference type="SUPFAM" id="SSF52980">
    <property type="entry name" value="Restriction endonuclease-like"/>
    <property type="match status" value="1"/>
</dbReference>
<evidence type="ECO:0000256" key="2">
    <source>
        <dbReference type="SAM" id="Coils"/>
    </source>
</evidence>
<dbReference type="Proteomes" id="UP001623660">
    <property type="component" value="Unassembled WGS sequence"/>
</dbReference>
<feature type="domain" description="YqaJ viral recombinase" evidence="3">
    <location>
        <begin position="15"/>
        <end position="150"/>
    </location>
</feature>
<dbReference type="Gene3D" id="3.90.320.10">
    <property type="match status" value="1"/>
</dbReference>
<dbReference type="InterPro" id="IPR011604">
    <property type="entry name" value="PDDEXK-like_dom_sf"/>
</dbReference>
<organism evidence="4 5">
    <name type="scientific">Candidatus Clostridium eludens</name>
    <dbReference type="NCBI Taxonomy" id="3381663"/>
    <lineage>
        <taxon>Bacteria</taxon>
        <taxon>Bacillati</taxon>
        <taxon>Bacillota</taxon>
        <taxon>Clostridia</taxon>
        <taxon>Eubacteriales</taxon>
        <taxon>Clostridiaceae</taxon>
        <taxon>Clostridium</taxon>
    </lineage>
</organism>
<reference evidence="4 5" key="1">
    <citation type="submission" date="2024-11" db="EMBL/GenBank/DDBJ databases">
        <authorList>
            <person name="Heng Y.C."/>
            <person name="Lim A.C.H."/>
            <person name="Lee J.K.Y."/>
            <person name="Kittelmann S."/>
        </authorList>
    </citation>
    <scope>NUCLEOTIDE SEQUENCE [LARGE SCALE GENOMIC DNA]</scope>
    <source>
        <strain evidence="4 5">WILCCON 0269</strain>
    </source>
</reference>
<dbReference type="InterPro" id="IPR019080">
    <property type="entry name" value="YqaJ_viral_recombinase"/>
</dbReference>
<dbReference type="Pfam" id="PF09588">
    <property type="entry name" value="YqaJ"/>
    <property type="match status" value="1"/>
</dbReference>
<dbReference type="InterPro" id="IPR011335">
    <property type="entry name" value="Restrct_endonuc-II-like"/>
</dbReference>
<name>A0ABW8SNY6_9CLOT</name>
<evidence type="ECO:0000256" key="1">
    <source>
        <dbReference type="ARBA" id="ARBA00022801"/>
    </source>
</evidence>
<sequence length="314" mass="36639">MYKVLAKTKDMTEIEWLKSRQQGIGGSDAGAILGVNKYKTPFQVYADKTEEITEPSEQSEAAYWGTIFEDNVAREFTKRTDKKVRRRNAILQNIEYPFMIANVDRVVVGENSVLECKTTGAWNSKEWVDEEIPANYLIQVNHYMAVAGYEKAYICVLIGGQRYLYKEIERDEELIQILIQEEKDFWENHVLKRVPPPLDGSSAAEKYLKGRFKDSSQELTVNLRSEYKDKISDYFELKNTIKNLESQAKEIENNIKLELGEAEIGYAHKYEIDWKSITSNKFDNKRFKKDHPELFKQYLSTSSYRKFSIKEVQV</sequence>
<dbReference type="RefSeq" id="WP_406793899.1">
    <property type="nucleotide sequence ID" value="NZ_JBJHZX010000037.1"/>
</dbReference>
<evidence type="ECO:0000313" key="5">
    <source>
        <dbReference type="Proteomes" id="UP001623660"/>
    </source>
</evidence>
<gene>
    <name evidence="4" type="ORF">ACJDU8_19815</name>
</gene>